<accession>A0A7M5WXR3</accession>
<feature type="domain" description="BZIP" evidence="2">
    <location>
        <begin position="213"/>
        <end position="264"/>
    </location>
</feature>
<dbReference type="GeneID" id="136798036"/>
<dbReference type="GO" id="GO:0003677">
    <property type="term" value="F:DNA binding"/>
    <property type="evidence" value="ECO:0007669"/>
    <property type="project" value="InterPro"/>
</dbReference>
<dbReference type="GO" id="GO:0007623">
    <property type="term" value="P:circadian rhythm"/>
    <property type="evidence" value="ECO:0007669"/>
    <property type="project" value="TreeGrafter"/>
</dbReference>
<feature type="compositionally biased region" description="Polar residues" evidence="1">
    <location>
        <begin position="198"/>
        <end position="209"/>
    </location>
</feature>
<dbReference type="AlphaFoldDB" id="A0A7M5WXR3"/>
<evidence type="ECO:0000313" key="4">
    <source>
        <dbReference type="Proteomes" id="UP000594262"/>
    </source>
</evidence>
<keyword evidence="4" id="KW-1185">Reference proteome</keyword>
<dbReference type="PANTHER" id="PTHR15284:SF0">
    <property type="entry name" value="GH23983P"/>
    <property type="match status" value="1"/>
</dbReference>
<dbReference type="RefSeq" id="XP_066910726.1">
    <property type="nucleotide sequence ID" value="XM_067054625.1"/>
</dbReference>
<sequence>MRQVFEMNNSLNSEFSGFSFYGEQTSNQDFYSNERYNFQQASPEYVNPMTSQQRNYTQMNDVSHAHTQVNQVLDNLDCEKRQMMHAYEQQVKMEFEDCSNQYNNTHQMDYQSHMSQSLPDIRSTYHHLSPNAYATNYQRTKSLSHPPSPSNFDSCSSDGGESPKITKKSSSTSSPPANNKKDSSRPRMYKFNPKPLTLNPSMKRNQTPTDNKDGEYWDKRKKNNEASRRSRLARRLKECMVMEEMKKLKKENEELKAELSKMQNAAICRM</sequence>
<feature type="compositionally biased region" description="Polar residues" evidence="1">
    <location>
        <begin position="139"/>
        <end position="159"/>
    </location>
</feature>
<feature type="compositionally biased region" description="Basic and acidic residues" evidence="1">
    <location>
        <begin position="210"/>
        <end position="228"/>
    </location>
</feature>
<dbReference type="Pfam" id="PF07716">
    <property type="entry name" value="bZIP_2"/>
    <property type="match status" value="1"/>
</dbReference>
<dbReference type="Gene3D" id="1.20.5.170">
    <property type="match status" value="1"/>
</dbReference>
<dbReference type="InterPro" id="IPR004827">
    <property type="entry name" value="bZIP"/>
</dbReference>
<organism evidence="3 4">
    <name type="scientific">Clytia hemisphaerica</name>
    <dbReference type="NCBI Taxonomy" id="252671"/>
    <lineage>
        <taxon>Eukaryota</taxon>
        <taxon>Metazoa</taxon>
        <taxon>Cnidaria</taxon>
        <taxon>Hydrozoa</taxon>
        <taxon>Hydroidolina</taxon>
        <taxon>Leptothecata</taxon>
        <taxon>Obeliida</taxon>
        <taxon>Clytiidae</taxon>
        <taxon>Clytia</taxon>
    </lineage>
</organism>
<dbReference type="PROSITE" id="PS50217">
    <property type="entry name" value="BZIP"/>
    <property type="match status" value="1"/>
</dbReference>
<evidence type="ECO:0000259" key="2">
    <source>
        <dbReference type="PROSITE" id="PS50217"/>
    </source>
</evidence>
<protein>
    <recommendedName>
        <fullName evidence="2">BZIP domain-containing protein</fullName>
    </recommendedName>
</protein>
<dbReference type="GO" id="GO:0005634">
    <property type="term" value="C:nucleus"/>
    <property type="evidence" value="ECO:0007669"/>
    <property type="project" value="TreeGrafter"/>
</dbReference>
<dbReference type="EnsemblMetazoa" id="CLYHEMT014718.1">
    <property type="protein sequence ID" value="CLYHEMP014718.1"/>
    <property type="gene ID" value="CLYHEMG014718"/>
</dbReference>
<dbReference type="SUPFAM" id="SSF57959">
    <property type="entry name" value="Leucine zipper domain"/>
    <property type="match status" value="1"/>
</dbReference>
<dbReference type="PANTHER" id="PTHR15284">
    <property type="entry name" value="NUCLEAR FACTOR INTERLEUKIN-3-REGULATED PROTEIN"/>
    <property type="match status" value="1"/>
</dbReference>
<name>A0A7M5WXR3_9CNID</name>
<dbReference type="Proteomes" id="UP000594262">
    <property type="component" value="Unplaced"/>
</dbReference>
<evidence type="ECO:0000313" key="3">
    <source>
        <dbReference type="EnsemblMetazoa" id="CLYHEMP014718.1"/>
    </source>
</evidence>
<proteinExistence type="predicted"/>
<evidence type="ECO:0000256" key="1">
    <source>
        <dbReference type="SAM" id="MobiDB-lite"/>
    </source>
</evidence>
<reference evidence="3" key="1">
    <citation type="submission" date="2021-01" db="UniProtKB">
        <authorList>
            <consortium name="EnsemblMetazoa"/>
        </authorList>
    </citation>
    <scope>IDENTIFICATION</scope>
</reference>
<feature type="region of interest" description="Disordered" evidence="1">
    <location>
        <begin position="139"/>
        <end position="230"/>
    </location>
</feature>
<dbReference type="InterPro" id="IPR047229">
    <property type="entry name" value="NFIL3-like"/>
</dbReference>
<dbReference type="InterPro" id="IPR046347">
    <property type="entry name" value="bZIP_sf"/>
</dbReference>
<dbReference type="GO" id="GO:0003700">
    <property type="term" value="F:DNA-binding transcription factor activity"/>
    <property type="evidence" value="ECO:0007669"/>
    <property type="project" value="InterPro"/>
</dbReference>